<dbReference type="InterPro" id="IPR017451">
    <property type="entry name" value="F-box-assoc_interact_dom"/>
</dbReference>
<dbReference type="PANTHER" id="PTHR31111:SF136">
    <property type="entry name" value="F-BOX ASSOCIATED DOMAIN-CONTAINING PROTEIN"/>
    <property type="match status" value="1"/>
</dbReference>
<dbReference type="InterPro" id="IPR006527">
    <property type="entry name" value="F-box-assoc_dom_typ1"/>
</dbReference>
<evidence type="ECO:0000313" key="4">
    <source>
        <dbReference type="Proteomes" id="UP001151760"/>
    </source>
</evidence>
<evidence type="ECO:0000259" key="2">
    <source>
        <dbReference type="Pfam" id="PF07734"/>
    </source>
</evidence>
<dbReference type="EMBL" id="BQNB010014237">
    <property type="protein sequence ID" value="GJT25752.1"/>
    <property type="molecule type" value="Genomic_DNA"/>
</dbReference>
<organism evidence="3 4">
    <name type="scientific">Tanacetum coccineum</name>
    <dbReference type="NCBI Taxonomy" id="301880"/>
    <lineage>
        <taxon>Eukaryota</taxon>
        <taxon>Viridiplantae</taxon>
        <taxon>Streptophyta</taxon>
        <taxon>Embryophyta</taxon>
        <taxon>Tracheophyta</taxon>
        <taxon>Spermatophyta</taxon>
        <taxon>Magnoliopsida</taxon>
        <taxon>eudicotyledons</taxon>
        <taxon>Gunneridae</taxon>
        <taxon>Pentapetalae</taxon>
        <taxon>asterids</taxon>
        <taxon>campanulids</taxon>
        <taxon>Asterales</taxon>
        <taxon>Asteraceae</taxon>
        <taxon>Asteroideae</taxon>
        <taxon>Anthemideae</taxon>
        <taxon>Anthemidinae</taxon>
        <taxon>Tanacetum</taxon>
    </lineage>
</organism>
<dbReference type="Proteomes" id="UP001151760">
    <property type="component" value="Unassembled WGS sequence"/>
</dbReference>
<dbReference type="Pfam" id="PF07734">
    <property type="entry name" value="FBA_1"/>
    <property type="match status" value="1"/>
</dbReference>
<keyword evidence="4" id="KW-1185">Reference proteome</keyword>
<evidence type="ECO:0000313" key="3">
    <source>
        <dbReference type="EMBL" id="GJT25752.1"/>
    </source>
</evidence>
<dbReference type="PANTHER" id="PTHR31111">
    <property type="entry name" value="BNAA05G37150D PROTEIN-RELATED"/>
    <property type="match status" value="1"/>
</dbReference>
<feature type="compositionally biased region" description="Basic and acidic residues" evidence="1">
    <location>
        <begin position="364"/>
        <end position="373"/>
    </location>
</feature>
<sequence length="387" mass="45267">MHEEIGSLCQMIIQYDDTDLGCSIMEVDDGDGCFGYDSSIDDYKVVIGFRNKHSKSYVFEVLTLKSNVWRSVYVESGYDDVFGNGILCNGAIHWASNRNNKKVIVSFHLSKEVFKEIPQPKLRRSDWKLRTMKDCLCIFASPNINCKKNEDIEIWVMRKYNVQESWERKLPPPGYDTHKMMMHYFPQMDFFNRHVHIWLSEGSCAPVLVRSIEHSEDELHHRNAHIRLSTNSECNYNYDHHVFVKSLVSPHGSGSSNEERVKRKRQNVISLDGDGRSMKSRRESFVSHNSDGGRAKSKRQSHISSDSNDDGRRMERKRRERESESESLVFHSSDERRAKRKKQSLVSSYSYSDGRRAERRRRERERSQSEREMTMTMRGDTGEKGRN</sequence>
<protein>
    <submittedName>
        <fullName evidence="3">F-box domain-containing protein</fullName>
    </submittedName>
</protein>
<name>A0ABQ5CHG9_9ASTR</name>
<feature type="region of interest" description="Disordered" evidence="1">
    <location>
        <begin position="249"/>
        <end position="387"/>
    </location>
</feature>
<proteinExistence type="predicted"/>
<dbReference type="NCBIfam" id="TIGR01640">
    <property type="entry name" value="F_box_assoc_1"/>
    <property type="match status" value="1"/>
</dbReference>
<comment type="caution">
    <text evidence="3">The sequence shown here is derived from an EMBL/GenBank/DDBJ whole genome shotgun (WGS) entry which is preliminary data.</text>
</comment>
<evidence type="ECO:0000256" key="1">
    <source>
        <dbReference type="SAM" id="MobiDB-lite"/>
    </source>
</evidence>
<feature type="compositionally biased region" description="Basic and acidic residues" evidence="1">
    <location>
        <begin position="273"/>
        <end position="285"/>
    </location>
</feature>
<reference evidence="3" key="2">
    <citation type="submission" date="2022-01" db="EMBL/GenBank/DDBJ databases">
        <authorList>
            <person name="Yamashiro T."/>
            <person name="Shiraishi A."/>
            <person name="Satake H."/>
            <person name="Nakayama K."/>
        </authorList>
    </citation>
    <scope>NUCLEOTIDE SEQUENCE</scope>
</reference>
<reference evidence="3" key="1">
    <citation type="journal article" date="2022" name="Int. J. Mol. Sci.">
        <title>Draft Genome of Tanacetum Coccineum: Genomic Comparison of Closely Related Tanacetum-Family Plants.</title>
        <authorList>
            <person name="Yamashiro T."/>
            <person name="Shiraishi A."/>
            <person name="Nakayama K."/>
            <person name="Satake H."/>
        </authorList>
    </citation>
    <scope>NUCLEOTIDE SEQUENCE</scope>
</reference>
<feature type="domain" description="F-box associated beta-propeller type 1" evidence="2">
    <location>
        <begin position="33"/>
        <end position="198"/>
    </location>
</feature>
<gene>
    <name evidence="3" type="ORF">Tco_0895689</name>
</gene>
<accession>A0ABQ5CHG9</accession>